<protein>
    <recommendedName>
        <fullName evidence="4">peptidylprolyl isomerase</fullName>
        <ecNumber evidence="4">5.2.1.8</ecNumber>
    </recommendedName>
</protein>
<keyword evidence="4" id="KW-0697">Rotamase</keyword>
<proteinExistence type="inferred from homology"/>
<dbReference type="PROSITE" id="PS50059">
    <property type="entry name" value="FKBP_PPIASE"/>
    <property type="match status" value="1"/>
</dbReference>
<gene>
    <name evidence="9" type="primary">LOC108008876</name>
</gene>
<comment type="catalytic activity">
    <reaction evidence="4">
        <text>[protein]-peptidylproline (omega=180) = [protein]-peptidylproline (omega=0)</text>
        <dbReference type="Rhea" id="RHEA:16237"/>
        <dbReference type="Rhea" id="RHEA-COMP:10747"/>
        <dbReference type="Rhea" id="RHEA-COMP:10748"/>
        <dbReference type="ChEBI" id="CHEBI:83833"/>
        <dbReference type="ChEBI" id="CHEBI:83834"/>
        <dbReference type="EC" id="5.2.1.8"/>
    </reaction>
</comment>
<comment type="similarity">
    <text evidence="1">Belongs to the FKBP6 family.</text>
</comment>
<dbReference type="PANTHER" id="PTHR46674:SF1">
    <property type="entry name" value="INACTIVE PEPTIDYL-PROLYL CIS-TRANS ISOMERASE FKBP6"/>
    <property type="match status" value="1"/>
</dbReference>
<evidence type="ECO:0000256" key="5">
    <source>
        <dbReference type="PROSITE-ProRule" id="PRU00339"/>
    </source>
</evidence>
<dbReference type="InterPro" id="IPR013105">
    <property type="entry name" value="TPR_2"/>
</dbReference>
<dbReference type="InterPro" id="IPR011990">
    <property type="entry name" value="TPR-like_helical_dom_sf"/>
</dbReference>
<dbReference type="PANTHER" id="PTHR46674">
    <property type="entry name" value="INACTIVE PEPTIDYL-PROLYL CIS-TRANS ISOMERASE FKBP6"/>
    <property type="match status" value="1"/>
</dbReference>
<dbReference type="SUPFAM" id="SSF48452">
    <property type="entry name" value="TPR-like"/>
    <property type="match status" value="1"/>
</dbReference>
<dbReference type="InterPro" id="IPR042282">
    <property type="entry name" value="FKBP6/shu"/>
</dbReference>
<keyword evidence="8" id="KW-1185">Reference proteome</keyword>
<dbReference type="GO" id="GO:0005737">
    <property type="term" value="C:cytoplasm"/>
    <property type="evidence" value="ECO:0007669"/>
    <property type="project" value="TreeGrafter"/>
</dbReference>
<dbReference type="Gene3D" id="3.10.50.40">
    <property type="match status" value="1"/>
</dbReference>
<dbReference type="Pfam" id="PF07719">
    <property type="entry name" value="TPR_2"/>
    <property type="match status" value="1"/>
</dbReference>
<dbReference type="GO" id="GO:0007283">
    <property type="term" value="P:spermatogenesis"/>
    <property type="evidence" value="ECO:0007669"/>
    <property type="project" value="TreeGrafter"/>
</dbReference>
<keyword evidence="6" id="KW-0175">Coiled coil</keyword>
<feature type="domain" description="PPIase FKBP-type" evidence="7">
    <location>
        <begin position="61"/>
        <end position="146"/>
    </location>
</feature>
<dbReference type="EC" id="5.2.1.8" evidence="4"/>
<accession>A0AB39Z4C0</accession>
<organism evidence="8 9">
    <name type="scientific">Drosophila suzukii</name>
    <name type="common">Spotted-wing drosophila fruit fly</name>
    <dbReference type="NCBI Taxonomy" id="28584"/>
    <lineage>
        <taxon>Eukaryota</taxon>
        <taxon>Metazoa</taxon>
        <taxon>Ecdysozoa</taxon>
        <taxon>Arthropoda</taxon>
        <taxon>Hexapoda</taxon>
        <taxon>Insecta</taxon>
        <taxon>Pterygota</taxon>
        <taxon>Neoptera</taxon>
        <taxon>Endopterygota</taxon>
        <taxon>Diptera</taxon>
        <taxon>Brachycera</taxon>
        <taxon>Muscomorpha</taxon>
        <taxon>Ephydroidea</taxon>
        <taxon>Drosophilidae</taxon>
        <taxon>Drosophila</taxon>
        <taxon>Sophophora</taxon>
    </lineage>
</organism>
<dbReference type="PROSITE" id="PS50005">
    <property type="entry name" value="TPR"/>
    <property type="match status" value="1"/>
</dbReference>
<evidence type="ECO:0000313" key="8">
    <source>
        <dbReference type="Proteomes" id="UP001652628"/>
    </source>
</evidence>
<keyword evidence="2" id="KW-0677">Repeat</keyword>
<dbReference type="InterPro" id="IPR001179">
    <property type="entry name" value="PPIase_FKBP_dom"/>
</dbReference>
<name>A0AB39Z4C0_DROSZ</name>
<dbReference type="GO" id="GO:0003755">
    <property type="term" value="F:peptidyl-prolyl cis-trans isomerase activity"/>
    <property type="evidence" value="ECO:0007669"/>
    <property type="project" value="UniProtKB-KW"/>
</dbReference>
<keyword evidence="4 9" id="KW-0413">Isomerase</keyword>
<evidence type="ECO:0000256" key="1">
    <source>
        <dbReference type="ARBA" id="ARBA00009648"/>
    </source>
</evidence>
<dbReference type="Proteomes" id="UP001652628">
    <property type="component" value="Chromosome 2R"/>
</dbReference>
<dbReference type="GO" id="GO:0034587">
    <property type="term" value="P:piRNA processing"/>
    <property type="evidence" value="ECO:0007669"/>
    <property type="project" value="TreeGrafter"/>
</dbReference>
<dbReference type="RefSeq" id="XP_016928270.3">
    <property type="nucleotide sequence ID" value="XM_017072781.4"/>
</dbReference>
<dbReference type="SUPFAM" id="SSF54534">
    <property type="entry name" value="FKBP-like"/>
    <property type="match status" value="1"/>
</dbReference>
<dbReference type="InterPro" id="IPR046357">
    <property type="entry name" value="PPIase_dom_sf"/>
</dbReference>
<feature type="repeat" description="TPR" evidence="5">
    <location>
        <begin position="253"/>
        <end position="286"/>
    </location>
</feature>
<dbReference type="GO" id="GO:0051879">
    <property type="term" value="F:Hsp90 protein binding"/>
    <property type="evidence" value="ECO:0007669"/>
    <property type="project" value="TreeGrafter"/>
</dbReference>
<evidence type="ECO:0000256" key="3">
    <source>
        <dbReference type="ARBA" id="ARBA00022803"/>
    </source>
</evidence>
<feature type="coiled-coil region" evidence="6">
    <location>
        <begin position="286"/>
        <end position="313"/>
    </location>
</feature>
<evidence type="ECO:0000313" key="9">
    <source>
        <dbReference type="RefSeq" id="XP_016928270.3"/>
    </source>
</evidence>
<dbReference type="Pfam" id="PF00254">
    <property type="entry name" value="FKBP_C"/>
    <property type="match status" value="1"/>
</dbReference>
<dbReference type="Gene3D" id="1.25.40.10">
    <property type="entry name" value="Tetratricopeptide repeat domain"/>
    <property type="match status" value="1"/>
</dbReference>
<evidence type="ECO:0000256" key="4">
    <source>
        <dbReference type="PROSITE-ProRule" id="PRU00277"/>
    </source>
</evidence>
<evidence type="ECO:0000259" key="7">
    <source>
        <dbReference type="PROSITE" id="PS50059"/>
    </source>
</evidence>
<dbReference type="InterPro" id="IPR019734">
    <property type="entry name" value="TPR_rpt"/>
</dbReference>
<reference evidence="9" key="1">
    <citation type="submission" date="2025-08" db="UniProtKB">
        <authorList>
            <consortium name="RefSeq"/>
        </authorList>
    </citation>
    <scope>IDENTIFICATION</scope>
</reference>
<evidence type="ECO:0000256" key="2">
    <source>
        <dbReference type="ARBA" id="ARBA00022737"/>
    </source>
</evidence>
<dbReference type="AlphaFoldDB" id="A0AB39Z4C0"/>
<sequence>MWDMTEQQYYGDMSDVRYEEVSSPWTESLEKLRTQMNRIDEHIYKHITREGHKERDPVPPKARVSIRYRAYWEGKRTAFKSSKLLEFETGGDMVLQGLETAVCTMRPYEKADFIISFELLFGEQGSPPLIKPKADGLFQVEIIDYSPIEEPQIPEEERDKFSVVYPKAKDFYQEGKIWVRRCRYRNAVTSFQKAIDFLKTCRMNDSEEERQQTDLLINLFQGLMICYNNLNRPKCACTTMKELRLITGNQPSWRALYQEGRALTTLGDYDRARISYQRAQEKHPDNQDIEDEITKITKRINNLEVAKRELRERSTKI</sequence>
<evidence type="ECO:0000256" key="6">
    <source>
        <dbReference type="SAM" id="Coils"/>
    </source>
</evidence>
<dbReference type="GeneID" id="108008876"/>
<dbReference type="SMART" id="SM00028">
    <property type="entry name" value="TPR"/>
    <property type="match status" value="2"/>
</dbReference>
<keyword evidence="3 5" id="KW-0802">TPR repeat</keyword>